<evidence type="ECO:0000313" key="2">
    <source>
        <dbReference type="Proteomes" id="UP001266305"/>
    </source>
</evidence>
<reference evidence="1 2" key="1">
    <citation type="submission" date="2023-05" db="EMBL/GenBank/DDBJ databases">
        <title>B98-5 Cell Line De Novo Hybrid Assembly: An Optical Mapping Approach.</title>
        <authorList>
            <person name="Kananen K."/>
            <person name="Auerbach J.A."/>
            <person name="Kautto E."/>
            <person name="Blachly J.S."/>
        </authorList>
    </citation>
    <scope>NUCLEOTIDE SEQUENCE [LARGE SCALE GENOMIC DNA]</scope>
    <source>
        <strain evidence="1">B95-8</strain>
        <tissue evidence="1">Cell line</tissue>
    </source>
</reference>
<organism evidence="1 2">
    <name type="scientific">Saguinus oedipus</name>
    <name type="common">Cotton-top tamarin</name>
    <name type="synonym">Oedipomidas oedipus</name>
    <dbReference type="NCBI Taxonomy" id="9490"/>
    <lineage>
        <taxon>Eukaryota</taxon>
        <taxon>Metazoa</taxon>
        <taxon>Chordata</taxon>
        <taxon>Craniata</taxon>
        <taxon>Vertebrata</taxon>
        <taxon>Euteleostomi</taxon>
        <taxon>Mammalia</taxon>
        <taxon>Eutheria</taxon>
        <taxon>Euarchontoglires</taxon>
        <taxon>Primates</taxon>
        <taxon>Haplorrhini</taxon>
        <taxon>Platyrrhini</taxon>
        <taxon>Cebidae</taxon>
        <taxon>Callitrichinae</taxon>
        <taxon>Saguinus</taxon>
    </lineage>
</organism>
<comment type="caution">
    <text evidence="1">The sequence shown here is derived from an EMBL/GenBank/DDBJ whole genome shotgun (WGS) entry which is preliminary data.</text>
</comment>
<dbReference type="EMBL" id="JASSZA010000005">
    <property type="protein sequence ID" value="KAK2111041.1"/>
    <property type="molecule type" value="Genomic_DNA"/>
</dbReference>
<dbReference type="Proteomes" id="UP001266305">
    <property type="component" value="Unassembled WGS sequence"/>
</dbReference>
<protein>
    <submittedName>
        <fullName evidence="1">Uncharacterized protein</fullName>
    </submittedName>
</protein>
<name>A0ABQ9VNT7_SAGOE</name>
<keyword evidence="2" id="KW-1185">Reference proteome</keyword>
<gene>
    <name evidence="1" type="ORF">P7K49_010787</name>
</gene>
<evidence type="ECO:0000313" key="1">
    <source>
        <dbReference type="EMBL" id="KAK2111041.1"/>
    </source>
</evidence>
<accession>A0ABQ9VNT7</accession>
<proteinExistence type="predicted"/>
<sequence>MEATGVLPFVRGVDLSGNDFKVSRDGRGTGLPASLLFRPASLALASCPARLRALRVPGTAAGAGWVSSLVTNGPPRTLPGACTGTPRLDRPRTDAWARSLAGDLAGSPNPTSVFSA</sequence>